<evidence type="ECO:0000256" key="1">
    <source>
        <dbReference type="SAM" id="MobiDB-lite"/>
    </source>
</evidence>
<dbReference type="GO" id="GO:0042292">
    <property type="term" value="F:URM1 activating enzyme activity"/>
    <property type="evidence" value="ECO:0007669"/>
    <property type="project" value="TreeGrafter"/>
</dbReference>
<organism evidence="3 4">
    <name type="scientific">Tilletia horrida</name>
    <dbReference type="NCBI Taxonomy" id="155126"/>
    <lineage>
        <taxon>Eukaryota</taxon>
        <taxon>Fungi</taxon>
        <taxon>Dikarya</taxon>
        <taxon>Basidiomycota</taxon>
        <taxon>Ustilaginomycotina</taxon>
        <taxon>Exobasidiomycetes</taxon>
        <taxon>Tilletiales</taxon>
        <taxon>Tilletiaceae</taxon>
        <taxon>Tilletia</taxon>
    </lineage>
</organism>
<dbReference type="Gene3D" id="3.40.50.720">
    <property type="entry name" value="NAD(P)-binding Rossmann-like Domain"/>
    <property type="match status" value="1"/>
</dbReference>
<dbReference type="InterPro" id="IPR036873">
    <property type="entry name" value="Rhodanese-like_dom_sf"/>
</dbReference>
<dbReference type="GO" id="GO:0032447">
    <property type="term" value="P:protein urmylation"/>
    <property type="evidence" value="ECO:0007669"/>
    <property type="project" value="TreeGrafter"/>
</dbReference>
<protein>
    <recommendedName>
        <fullName evidence="2">Rhodanese domain-containing protein</fullName>
    </recommendedName>
</protein>
<comment type="caution">
    <text evidence="3">The sequence shown here is derived from an EMBL/GenBank/DDBJ whole genome shotgun (WGS) entry which is preliminary data.</text>
</comment>
<feature type="domain" description="Rhodanese" evidence="2">
    <location>
        <begin position="336"/>
        <end position="486"/>
    </location>
</feature>
<dbReference type="Pfam" id="PF00899">
    <property type="entry name" value="ThiF"/>
    <property type="match status" value="1"/>
</dbReference>
<dbReference type="SUPFAM" id="SSF52821">
    <property type="entry name" value="Rhodanese/Cell cycle control phosphatase"/>
    <property type="match status" value="1"/>
</dbReference>
<dbReference type="EMBL" id="JAPDMZ010000080">
    <property type="protein sequence ID" value="KAK0551238.1"/>
    <property type="molecule type" value="Genomic_DNA"/>
</dbReference>
<dbReference type="GO" id="GO:0016779">
    <property type="term" value="F:nucleotidyltransferase activity"/>
    <property type="evidence" value="ECO:0007669"/>
    <property type="project" value="TreeGrafter"/>
</dbReference>
<dbReference type="GO" id="GO:0004792">
    <property type="term" value="F:thiosulfate-cyanide sulfurtransferase activity"/>
    <property type="evidence" value="ECO:0007669"/>
    <property type="project" value="TreeGrafter"/>
</dbReference>
<dbReference type="InterPro" id="IPR035985">
    <property type="entry name" value="Ubiquitin-activating_enz"/>
</dbReference>
<evidence type="ECO:0000259" key="2">
    <source>
        <dbReference type="PROSITE" id="PS50206"/>
    </source>
</evidence>
<dbReference type="GO" id="GO:0002143">
    <property type="term" value="P:tRNA wobble position uridine thiolation"/>
    <property type="evidence" value="ECO:0007669"/>
    <property type="project" value="TreeGrafter"/>
</dbReference>
<dbReference type="GO" id="GO:0005737">
    <property type="term" value="C:cytoplasm"/>
    <property type="evidence" value="ECO:0007669"/>
    <property type="project" value="TreeGrafter"/>
</dbReference>
<dbReference type="PROSITE" id="PS50206">
    <property type="entry name" value="RHODANESE_3"/>
    <property type="match status" value="1"/>
</dbReference>
<accession>A0AAN6JRT3</accession>
<dbReference type="InterPro" id="IPR000594">
    <property type="entry name" value="ThiF_NAD_FAD-bd"/>
</dbReference>
<proteinExistence type="predicted"/>
<dbReference type="PANTHER" id="PTHR10953:SF102">
    <property type="entry name" value="ADENYLYLTRANSFERASE AND SULFURTRANSFERASE MOCS3"/>
    <property type="match status" value="1"/>
</dbReference>
<evidence type="ECO:0000313" key="4">
    <source>
        <dbReference type="Proteomes" id="UP001176517"/>
    </source>
</evidence>
<dbReference type="Gene3D" id="3.40.250.10">
    <property type="entry name" value="Rhodanese-like domain"/>
    <property type="match status" value="1"/>
</dbReference>
<evidence type="ECO:0000313" key="3">
    <source>
        <dbReference type="EMBL" id="KAK0551238.1"/>
    </source>
</evidence>
<dbReference type="SMART" id="SM00450">
    <property type="entry name" value="RHOD"/>
    <property type="match status" value="1"/>
</dbReference>
<dbReference type="InterPro" id="IPR045886">
    <property type="entry name" value="ThiF/MoeB/HesA"/>
</dbReference>
<feature type="region of interest" description="Disordered" evidence="1">
    <location>
        <begin position="367"/>
        <end position="390"/>
    </location>
</feature>
<sequence>MALKNAKVLVVGAGGLGCPSITYLAAAGVGHITVIDPDIVETSNLARQFLHTDEGATQAKAKATSAAEAASKINPHITIVPVFDSFTASNALSLVSDADLVLDCTDNPLTRYLINDAAVLAGKPIISGAAQGVEGQIVVLNKPLDDLPNTTNRGPCYRCLFPTAPRPEDVQNCSDGGVLGVITGLVGTLQALEAIKLLARLGEDPFAPPTLLLVSPLSVSTPAFRTIKLRPRRITTCRVCGDPAQLPQTTKRVQSLEEEDYLSFCGLKRVDFQTIRTEVAQIDVTSFAAISNERPGEHVPDALSGSDSKASVHTAILPLGRSKATSHGNAEQTRRVVIDVRPPHEYQIAHLAPSSNIPLAKLRKALNSRRTAKTSRQNPPNLTAAAEASTPAVNIPASKATPSFWSDLDIPASGQVHVLCRRGNDSQEAVTILNELFDLAQQHESLAPGHIADTSDPAGIPGARPAIFNVRGGLHAYAKDVDPSFPVY</sequence>
<dbReference type="PROSITE" id="PS51257">
    <property type="entry name" value="PROKAR_LIPOPROTEIN"/>
    <property type="match status" value="1"/>
</dbReference>
<dbReference type="PANTHER" id="PTHR10953">
    <property type="entry name" value="UBIQUITIN-ACTIVATING ENZYME E1"/>
    <property type="match status" value="1"/>
</dbReference>
<dbReference type="InterPro" id="IPR001763">
    <property type="entry name" value="Rhodanese-like_dom"/>
</dbReference>
<keyword evidence="4" id="KW-1185">Reference proteome</keyword>
<name>A0AAN6JRT3_9BASI</name>
<dbReference type="SUPFAM" id="SSF69572">
    <property type="entry name" value="Activating enzymes of the ubiquitin-like proteins"/>
    <property type="match status" value="1"/>
</dbReference>
<gene>
    <name evidence="3" type="ORF">OC846_003377</name>
</gene>
<reference evidence="3" key="1">
    <citation type="journal article" date="2023" name="PhytoFront">
        <title>Draft Genome Resources of Seven Strains of Tilletia horrida, Causal Agent of Kernel Smut of Rice.</title>
        <authorList>
            <person name="Khanal S."/>
            <person name="Antony Babu S."/>
            <person name="Zhou X.G."/>
        </authorList>
    </citation>
    <scope>NUCLEOTIDE SEQUENCE</scope>
    <source>
        <strain evidence="3">TX6</strain>
    </source>
</reference>
<dbReference type="CDD" id="cd00757">
    <property type="entry name" value="ThiF_MoeB_HesA_family"/>
    <property type="match status" value="1"/>
</dbReference>
<dbReference type="Proteomes" id="UP001176517">
    <property type="component" value="Unassembled WGS sequence"/>
</dbReference>
<dbReference type="AlphaFoldDB" id="A0AAN6JRT3"/>